<dbReference type="AlphaFoldDB" id="A0A151MHF5"/>
<reference evidence="1 2" key="1">
    <citation type="journal article" date="2012" name="Genome Biol.">
        <title>Sequencing three crocodilian genomes to illuminate the evolution of archosaurs and amniotes.</title>
        <authorList>
            <person name="St John J.A."/>
            <person name="Braun E.L."/>
            <person name="Isberg S.R."/>
            <person name="Miles L.G."/>
            <person name="Chong A.Y."/>
            <person name="Gongora J."/>
            <person name="Dalzell P."/>
            <person name="Moran C."/>
            <person name="Bed'hom B."/>
            <person name="Abzhanov A."/>
            <person name="Burgess S.C."/>
            <person name="Cooksey A.M."/>
            <person name="Castoe T.A."/>
            <person name="Crawford N.G."/>
            <person name="Densmore L.D."/>
            <person name="Drew J.C."/>
            <person name="Edwards S.V."/>
            <person name="Faircloth B.C."/>
            <person name="Fujita M.K."/>
            <person name="Greenwold M.J."/>
            <person name="Hoffmann F.G."/>
            <person name="Howard J.M."/>
            <person name="Iguchi T."/>
            <person name="Janes D.E."/>
            <person name="Khan S.Y."/>
            <person name="Kohno S."/>
            <person name="de Koning A.J."/>
            <person name="Lance S.L."/>
            <person name="McCarthy F.M."/>
            <person name="McCormack J.E."/>
            <person name="Merchant M.E."/>
            <person name="Peterson D.G."/>
            <person name="Pollock D.D."/>
            <person name="Pourmand N."/>
            <person name="Raney B.J."/>
            <person name="Roessler K.A."/>
            <person name="Sanford J.R."/>
            <person name="Sawyer R.H."/>
            <person name="Schmidt C.J."/>
            <person name="Triplett E.W."/>
            <person name="Tuberville T.D."/>
            <person name="Venegas-Anaya M."/>
            <person name="Howard J.T."/>
            <person name="Jarvis E.D."/>
            <person name="Guillette L.J.Jr."/>
            <person name="Glenn T.C."/>
            <person name="Green R.E."/>
            <person name="Ray D.A."/>
        </authorList>
    </citation>
    <scope>NUCLEOTIDE SEQUENCE [LARGE SCALE GENOMIC DNA]</scope>
    <source>
        <strain evidence="1">KSC_2009_1</strain>
    </source>
</reference>
<name>A0A151MHF5_ALLMI</name>
<evidence type="ECO:0000313" key="1">
    <source>
        <dbReference type="EMBL" id="KYO23941.1"/>
    </source>
</evidence>
<protein>
    <submittedName>
        <fullName evidence="1">Uncharacterized protein</fullName>
    </submittedName>
</protein>
<organism evidence="1 2">
    <name type="scientific">Alligator mississippiensis</name>
    <name type="common">American alligator</name>
    <dbReference type="NCBI Taxonomy" id="8496"/>
    <lineage>
        <taxon>Eukaryota</taxon>
        <taxon>Metazoa</taxon>
        <taxon>Chordata</taxon>
        <taxon>Craniata</taxon>
        <taxon>Vertebrata</taxon>
        <taxon>Euteleostomi</taxon>
        <taxon>Archelosauria</taxon>
        <taxon>Archosauria</taxon>
        <taxon>Crocodylia</taxon>
        <taxon>Alligatoridae</taxon>
        <taxon>Alligatorinae</taxon>
        <taxon>Alligator</taxon>
    </lineage>
</organism>
<proteinExistence type="predicted"/>
<gene>
    <name evidence="1" type="ORF">Y1Q_0015908</name>
</gene>
<comment type="caution">
    <text evidence="1">The sequence shown here is derived from an EMBL/GenBank/DDBJ whole genome shotgun (WGS) entry which is preliminary data.</text>
</comment>
<dbReference type="EMBL" id="AKHW03006164">
    <property type="protein sequence ID" value="KYO23941.1"/>
    <property type="molecule type" value="Genomic_DNA"/>
</dbReference>
<dbReference type="Proteomes" id="UP000050525">
    <property type="component" value="Unassembled WGS sequence"/>
</dbReference>
<sequence>MQHPLPQTKGEVQKELKPFGMTLSRARVSRRIDYCFGKSLQLLLKILGKRNEILMVHHRFNLLALWARRVVWGQAEGWIGPWYLELLAFCPAHRHCAPGA</sequence>
<keyword evidence="2" id="KW-1185">Reference proteome</keyword>
<evidence type="ECO:0000313" key="2">
    <source>
        <dbReference type="Proteomes" id="UP000050525"/>
    </source>
</evidence>
<accession>A0A151MHF5</accession>